<dbReference type="CDD" id="cd04301">
    <property type="entry name" value="NAT_SF"/>
    <property type="match status" value="1"/>
</dbReference>
<comment type="caution">
    <text evidence="1">The sequence shown here is derived from an EMBL/GenBank/DDBJ whole genome shotgun (WGS) entry which is preliminary data.</text>
</comment>
<dbReference type="OrthoDB" id="8191594at2759"/>
<reference evidence="1 2" key="1">
    <citation type="submission" date="2015-12" db="EMBL/GenBank/DDBJ databases">
        <title>The genome of Folsomia candida.</title>
        <authorList>
            <person name="Faddeeva A."/>
            <person name="Derks M.F."/>
            <person name="Anvar Y."/>
            <person name="Smit S."/>
            <person name="Van Straalen N."/>
            <person name="Roelofs D."/>
        </authorList>
    </citation>
    <scope>NUCLEOTIDE SEQUENCE [LARGE SCALE GENOMIC DNA]</scope>
    <source>
        <strain evidence="1 2">VU population</strain>
        <tissue evidence="1">Whole body</tissue>
    </source>
</reference>
<dbReference type="EMBL" id="LNIX01000004">
    <property type="protein sequence ID" value="OXA56593.1"/>
    <property type="molecule type" value="Genomic_DNA"/>
</dbReference>
<evidence type="ECO:0000313" key="1">
    <source>
        <dbReference type="EMBL" id="OXA56593.1"/>
    </source>
</evidence>
<dbReference type="PANTHER" id="PTHR20905">
    <property type="entry name" value="N-ACETYLTRANSFERASE-RELATED"/>
    <property type="match status" value="1"/>
</dbReference>
<organism evidence="1 2">
    <name type="scientific">Folsomia candida</name>
    <name type="common">Springtail</name>
    <dbReference type="NCBI Taxonomy" id="158441"/>
    <lineage>
        <taxon>Eukaryota</taxon>
        <taxon>Metazoa</taxon>
        <taxon>Ecdysozoa</taxon>
        <taxon>Arthropoda</taxon>
        <taxon>Hexapoda</taxon>
        <taxon>Collembola</taxon>
        <taxon>Entomobryomorpha</taxon>
        <taxon>Isotomoidea</taxon>
        <taxon>Isotomidae</taxon>
        <taxon>Proisotominae</taxon>
        <taxon>Folsomia</taxon>
    </lineage>
</organism>
<dbReference type="AlphaFoldDB" id="A0A226EG13"/>
<protein>
    <submittedName>
        <fullName evidence="1">Uncharacterized protein</fullName>
    </submittedName>
</protein>
<dbReference type="SUPFAM" id="SSF55729">
    <property type="entry name" value="Acyl-CoA N-acyltransferases (Nat)"/>
    <property type="match status" value="1"/>
</dbReference>
<proteinExistence type="predicted"/>
<evidence type="ECO:0000313" key="2">
    <source>
        <dbReference type="Proteomes" id="UP000198287"/>
    </source>
</evidence>
<gene>
    <name evidence="1" type="ORF">Fcan01_08732</name>
</gene>
<dbReference type="Proteomes" id="UP000198287">
    <property type="component" value="Unassembled WGS sequence"/>
</dbReference>
<sequence>MSSPANSQESDSTFNSKIRTRRIISDDISKVVSHLSSYFCRDEFTLGLWPSDDVLVDLEWILEKIISHGLCTLAEDIETLEIVGVLCCYIQPMDKEILAFSKLKSYAMKINFGLNTVAVKNSNFWEVINESQYLHVFALSVHPDWRNAGVGTRLAKDAFFSDEIQTGPHILASMFTSPYSTKIGKRLGFKEMPESVVKYETLSWDGKLVFDSEDLKRQVDGKSCEILWMDLNTIL</sequence>
<name>A0A226EG13_FOLCA</name>
<dbReference type="PANTHER" id="PTHR20905:SF1">
    <property type="entry name" value="AT07410P-RELATED"/>
    <property type="match status" value="1"/>
</dbReference>
<accession>A0A226EG13</accession>
<dbReference type="Gene3D" id="3.40.630.30">
    <property type="match status" value="1"/>
</dbReference>
<dbReference type="GO" id="GO:0008080">
    <property type="term" value="F:N-acetyltransferase activity"/>
    <property type="evidence" value="ECO:0007669"/>
    <property type="project" value="TreeGrafter"/>
</dbReference>
<keyword evidence="2" id="KW-1185">Reference proteome</keyword>
<dbReference type="InterPro" id="IPR016181">
    <property type="entry name" value="Acyl_CoA_acyltransferase"/>
</dbReference>